<evidence type="ECO:0000256" key="11">
    <source>
        <dbReference type="SAM" id="Phobius"/>
    </source>
</evidence>
<dbReference type="CDD" id="cd20070">
    <property type="entry name" value="5TM_YidC_Alb3"/>
    <property type="match status" value="1"/>
</dbReference>
<accession>A0A4U8Q4S2</accession>
<dbReference type="InterPro" id="IPR028055">
    <property type="entry name" value="YidC/Oxa/ALB_C"/>
</dbReference>
<keyword evidence="4 9" id="KW-0812">Transmembrane</keyword>
<feature type="transmembrane region" description="Helical" evidence="11">
    <location>
        <begin position="12"/>
        <end position="32"/>
    </location>
</feature>
<dbReference type="InterPro" id="IPR001708">
    <property type="entry name" value="YidC/ALB3/OXA1/COX18"/>
</dbReference>
<dbReference type="EMBL" id="QGQD01000065">
    <property type="protein sequence ID" value="TLC99821.1"/>
    <property type="molecule type" value="Genomic_DNA"/>
</dbReference>
<dbReference type="InterPro" id="IPR047196">
    <property type="entry name" value="YidC_ALB_C"/>
</dbReference>
<keyword evidence="7 11" id="KW-0472">Membrane</keyword>
<comment type="caution">
    <text evidence="13">The sequence shown here is derived from an EMBL/GenBank/DDBJ whole genome shotgun (WGS) entry which is preliminary data.</text>
</comment>
<keyword evidence="2" id="KW-0813">Transport</keyword>
<dbReference type="NCBIfam" id="TIGR03592">
    <property type="entry name" value="yidC_oxa1_cterm"/>
    <property type="match status" value="1"/>
</dbReference>
<evidence type="ECO:0000256" key="8">
    <source>
        <dbReference type="ARBA" id="ARBA00023186"/>
    </source>
</evidence>
<evidence type="ECO:0000256" key="4">
    <source>
        <dbReference type="ARBA" id="ARBA00022692"/>
    </source>
</evidence>
<organism evidence="13 14">
    <name type="scientific">Robinsoniella peoriensis</name>
    <dbReference type="NCBI Taxonomy" id="180332"/>
    <lineage>
        <taxon>Bacteria</taxon>
        <taxon>Bacillati</taxon>
        <taxon>Bacillota</taxon>
        <taxon>Clostridia</taxon>
        <taxon>Lachnospirales</taxon>
        <taxon>Lachnospiraceae</taxon>
        <taxon>Robinsoniella</taxon>
    </lineage>
</organism>
<sequence length="428" mass="47449">MSKMLLTKSTTFIIGPVAVALGFIMNAIYLFLNNLFNIQNIGLCIILFTIVIYMLLMPLTIKQQKFSKLSAQMNPELQAIQKKYKGKQDQASMMKMNEETKTVYSKYGVSPMGSCLQLLIQMPILFALYKVIWNIPAYVGGIKDAFMPLVDKLLNNSAAQTFLTDIASKNQINFESAGYKAETIVDTLYKFKPDDWTNLAGKFPDLSSLITGTQDKVDHFNNFLGLNIADAPMSMLQAGIKTGAILVIIGAIAIPVLAGLTQWFNTKLMPQPDANGQGGTMASSMKTMNMIMPIMSAVFCLTLPAGMGLYWIAGAVIRSVQQIIVNKHMDSVDVEALISKNLEKQNKKREKMGLPPQKISNQAKLNVKNINEPVSHPSTRAKANVKKEMSEEDIKKSTEYYNQTANAKPGSIASKARMVQQYNEKNKK</sequence>
<feature type="region of interest" description="Disordered" evidence="10">
    <location>
        <begin position="368"/>
        <end position="393"/>
    </location>
</feature>
<comment type="subcellular location">
    <subcellularLocation>
        <location evidence="1">Cell membrane</location>
        <topology evidence="1">Multi-pass membrane protein</topology>
    </subcellularLocation>
    <subcellularLocation>
        <location evidence="9">Membrane</location>
        <topology evidence="9">Multi-pass membrane protein</topology>
    </subcellularLocation>
</comment>
<dbReference type="PANTHER" id="PTHR12428">
    <property type="entry name" value="OXA1"/>
    <property type="match status" value="1"/>
</dbReference>
<evidence type="ECO:0000256" key="2">
    <source>
        <dbReference type="ARBA" id="ARBA00022448"/>
    </source>
</evidence>
<name>A0A4U8Q4S2_9FIRM</name>
<evidence type="ECO:0000256" key="3">
    <source>
        <dbReference type="ARBA" id="ARBA00022475"/>
    </source>
</evidence>
<feature type="transmembrane region" description="Helical" evidence="11">
    <location>
        <begin position="38"/>
        <end position="59"/>
    </location>
</feature>
<evidence type="ECO:0000256" key="10">
    <source>
        <dbReference type="SAM" id="MobiDB-lite"/>
    </source>
</evidence>
<feature type="transmembrane region" description="Helical" evidence="11">
    <location>
        <begin position="243"/>
        <end position="264"/>
    </location>
</feature>
<dbReference type="Proteomes" id="UP000306509">
    <property type="component" value="Unassembled WGS sequence"/>
</dbReference>
<dbReference type="GO" id="GO:0015031">
    <property type="term" value="P:protein transport"/>
    <property type="evidence" value="ECO:0007669"/>
    <property type="project" value="UniProtKB-KW"/>
</dbReference>
<dbReference type="GO" id="GO:0005886">
    <property type="term" value="C:plasma membrane"/>
    <property type="evidence" value="ECO:0007669"/>
    <property type="project" value="UniProtKB-SubCell"/>
</dbReference>
<keyword evidence="6 11" id="KW-1133">Transmembrane helix</keyword>
<evidence type="ECO:0000256" key="6">
    <source>
        <dbReference type="ARBA" id="ARBA00022989"/>
    </source>
</evidence>
<dbReference type="GO" id="GO:0051205">
    <property type="term" value="P:protein insertion into membrane"/>
    <property type="evidence" value="ECO:0007669"/>
    <property type="project" value="TreeGrafter"/>
</dbReference>
<keyword evidence="3" id="KW-1003">Cell membrane</keyword>
<feature type="transmembrane region" description="Helical" evidence="11">
    <location>
        <begin position="290"/>
        <end position="313"/>
    </location>
</feature>
<evidence type="ECO:0000313" key="13">
    <source>
        <dbReference type="EMBL" id="TLC99821.1"/>
    </source>
</evidence>
<dbReference type="PANTHER" id="PTHR12428:SF65">
    <property type="entry name" value="CYTOCHROME C OXIDASE ASSEMBLY PROTEIN COX18, MITOCHONDRIAL"/>
    <property type="match status" value="1"/>
</dbReference>
<dbReference type="OrthoDB" id="9780552at2"/>
<dbReference type="Pfam" id="PF02096">
    <property type="entry name" value="60KD_IMP"/>
    <property type="match status" value="1"/>
</dbReference>
<dbReference type="AlphaFoldDB" id="A0A4U8Q4S2"/>
<keyword evidence="5" id="KW-0653">Protein transport</keyword>
<keyword evidence="8" id="KW-0143">Chaperone</keyword>
<evidence type="ECO:0000256" key="1">
    <source>
        <dbReference type="ARBA" id="ARBA00004651"/>
    </source>
</evidence>
<dbReference type="STRING" id="180332.GCA_000797495_02812"/>
<feature type="domain" description="Membrane insertase YidC/Oxa/ALB C-terminal" evidence="12">
    <location>
        <begin position="42"/>
        <end position="327"/>
    </location>
</feature>
<dbReference type="GO" id="GO:0032977">
    <property type="term" value="F:membrane insertase activity"/>
    <property type="evidence" value="ECO:0007669"/>
    <property type="project" value="InterPro"/>
</dbReference>
<reference evidence="13 14" key="1">
    <citation type="journal article" date="2019" name="Anaerobe">
        <title>Detection of Robinsoniella peoriensis in multiple bone samples of a trauma patient.</title>
        <authorList>
            <person name="Schrottner P."/>
            <person name="Hartwich K."/>
            <person name="Bunk B."/>
            <person name="Schober I."/>
            <person name="Helbig S."/>
            <person name="Rudolph W.W."/>
            <person name="Gunzer F."/>
        </authorList>
    </citation>
    <scope>NUCLEOTIDE SEQUENCE [LARGE SCALE GENOMIC DNA]</scope>
    <source>
        <strain evidence="13 14">DSM 106044</strain>
    </source>
</reference>
<evidence type="ECO:0000256" key="9">
    <source>
        <dbReference type="RuleBase" id="RU003945"/>
    </source>
</evidence>
<evidence type="ECO:0000259" key="12">
    <source>
        <dbReference type="Pfam" id="PF02096"/>
    </source>
</evidence>
<protein>
    <submittedName>
        <fullName evidence="13">Stage III sporulation protein J</fullName>
    </submittedName>
</protein>
<proteinExistence type="inferred from homology"/>
<comment type="similarity">
    <text evidence="9">Belongs to the OXA1/ALB3/YidC family.</text>
</comment>
<evidence type="ECO:0000256" key="7">
    <source>
        <dbReference type="ARBA" id="ARBA00023136"/>
    </source>
</evidence>
<evidence type="ECO:0000256" key="5">
    <source>
        <dbReference type="ARBA" id="ARBA00022927"/>
    </source>
</evidence>
<keyword evidence="14" id="KW-1185">Reference proteome</keyword>
<gene>
    <name evidence="13" type="primary">misCA</name>
    <name evidence="13" type="ORF">DSM106044_03347</name>
</gene>
<evidence type="ECO:0000313" key="14">
    <source>
        <dbReference type="Proteomes" id="UP000306509"/>
    </source>
</evidence>